<evidence type="ECO:0000313" key="4">
    <source>
        <dbReference type="EMBL" id="SOD98997.1"/>
    </source>
</evidence>
<protein>
    <recommendedName>
        <fullName evidence="3">DUF418 domain-containing protein</fullName>
    </recommendedName>
</protein>
<evidence type="ECO:0000313" key="5">
    <source>
        <dbReference type="Proteomes" id="UP000219621"/>
    </source>
</evidence>
<dbReference type="PANTHER" id="PTHR30590">
    <property type="entry name" value="INNER MEMBRANE PROTEIN"/>
    <property type="match status" value="1"/>
</dbReference>
<feature type="transmembrane region" description="Helical" evidence="2">
    <location>
        <begin position="33"/>
        <end position="51"/>
    </location>
</feature>
<sequence>MNQHAARENRRAEASPADRDGAAQKQRVQVIDAVRAAALFGVAVMNLRAMSGLEWMTPDQWAAVSDGLDRVVHHGLMILVDAKALSAFSFLFGLSFSIMLAHGGDDRRAFLFLYARRLVMLATFGVVNFTLLFWGDILIDYAVLGALLLPFAFLPRRAVLVLAGLLLAGVPLAIAAFAPLPPGGEDTSAVGDTAEAAALRLYATGTYAEVVAHNVHRYFALSDSLPVLNVWYLTNIFGLFLLGLWTGRGRIPQTLDRHRTLLVRTAWVGLGLGLPLAAVNGLLVGGDMPRLYRATLVGIPLLALGLIAGGTLWMERRGGSGLRAAMAPAGQMALTNYLAIGALGQLYFHAYGLGLLGRVGAAEVLGLAVVGYAALVGFSHLWLRRFRRGPAEWLWRTVTKLRVEPLRR</sequence>
<feature type="transmembrane region" description="Helical" evidence="2">
    <location>
        <begin position="230"/>
        <end position="249"/>
    </location>
</feature>
<dbReference type="EMBL" id="OCNJ01000008">
    <property type="protein sequence ID" value="SOD98997.1"/>
    <property type="molecule type" value="Genomic_DNA"/>
</dbReference>
<feature type="compositionally biased region" description="Basic and acidic residues" evidence="1">
    <location>
        <begin position="1"/>
        <end position="22"/>
    </location>
</feature>
<feature type="transmembrane region" description="Helical" evidence="2">
    <location>
        <begin position="159"/>
        <end position="178"/>
    </location>
</feature>
<evidence type="ECO:0000256" key="2">
    <source>
        <dbReference type="SAM" id="Phobius"/>
    </source>
</evidence>
<feature type="transmembrane region" description="Helical" evidence="2">
    <location>
        <begin position="110"/>
        <end position="131"/>
    </location>
</feature>
<dbReference type="InterPro" id="IPR052529">
    <property type="entry name" value="Bact_Transport_Assoc"/>
</dbReference>
<keyword evidence="5" id="KW-1185">Reference proteome</keyword>
<keyword evidence="2" id="KW-1133">Transmembrane helix</keyword>
<dbReference type="Proteomes" id="UP000219621">
    <property type="component" value="Unassembled WGS sequence"/>
</dbReference>
<feature type="transmembrane region" description="Helical" evidence="2">
    <location>
        <begin position="334"/>
        <end position="352"/>
    </location>
</feature>
<dbReference type="OrthoDB" id="9807744at2"/>
<feature type="transmembrane region" description="Helical" evidence="2">
    <location>
        <begin position="364"/>
        <end position="383"/>
    </location>
</feature>
<gene>
    <name evidence="4" type="ORF">SAMN05421508_108180</name>
</gene>
<keyword evidence="2" id="KW-0472">Membrane</keyword>
<organism evidence="4 5">
    <name type="scientific">Caenispirillum bisanense</name>
    <dbReference type="NCBI Taxonomy" id="414052"/>
    <lineage>
        <taxon>Bacteria</taxon>
        <taxon>Pseudomonadati</taxon>
        <taxon>Pseudomonadota</taxon>
        <taxon>Alphaproteobacteria</taxon>
        <taxon>Rhodospirillales</taxon>
        <taxon>Novispirillaceae</taxon>
        <taxon>Caenispirillum</taxon>
    </lineage>
</organism>
<reference evidence="4 5" key="1">
    <citation type="submission" date="2017-09" db="EMBL/GenBank/DDBJ databases">
        <authorList>
            <person name="Ehlers B."/>
            <person name="Leendertz F.H."/>
        </authorList>
    </citation>
    <scope>NUCLEOTIDE SEQUENCE [LARGE SCALE GENOMIC DNA]</scope>
    <source>
        <strain evidence="4 5">USBA 140</strain>
    </source>
</reference>
<dbReference type="RefSeq" id="WP_097280577.1">
    <property type="nucleotide sequence ID" value="NZ_OCNJ01000008.1"/>
</dbReference>
<accession>A0A286GTW4</accession>
<dbReference type="AlphaFoldDB" id="A0A286GTW4"/>
<feature type="transmembrane region" description="Helical" evidence="2">
    <location>
        <begin position="291"/>
        <end position="313"/>
    </location>
</feature>
<feature type="transmembrane region" description="Helical" evidence="2">
    <location>
        <begin position="71"/>
        <end position="98"/>
    </location>
</feature>
<proteinExistence type="predicted"/>
<feature type="domain" description="DUF418" evidence="3">
    <location>
        <begin position="248"/>
        <end position="401"/>
    </location>
</feature>
<dbReference type="Pfam" id="PF04235">
    <property type="entry name" value="DUF418"/>
    <property type="match status" value="1"/>
</dbReference>
<keyword evidence="2" id="KW-0812">Transmembrane</keyword>
<feature type="transmembrane region" description="Helical" evidence="2">
    <location>
        <begin position="137"/>
        <end position="154"/>
    </location>
</feature>
<feature type="transmembrane region" description="Helical" evidence="2">
    <location>
        <begin position="261"/>
        <end position="285"/>
    </location>
</feature>
<feature type="region of interest" description="Disordered" evidence="1">
    <location>
        <begin position="1"/>
        <end position="23"/>
    </location>
</feature>
<name>A0A286GTW4_9PROT</name>
<evidence type="ECO:0000256" key="1">
    <source>
        <dbReference type="SAM" id="MobiDB-lite"/>
    </source>
</evidence>
<dbReference type="PANTHER" id="PTHR30590:SF2">
    <property type="entry name" value="INNER MEMBRANE PROTEIN"/>
    <property type="match status" value="1"/>
</dbReference>
<dbReference type="InterPro" id="IPR007349">
    <property type="entry name" value="DUF418"/>
</dbReference>
<evidence type="ECO:0000259" key="3">
    <source>
        <dbReference type="Pfam" id="PF04235"/>
    </source>
</evidence>